<sequence>MTDAGRDRQVWLFTAGAAFDGNPKWLFLHVVKHRPDIEAHWLAYTESAARAVRELGFSAMTFGGAGSKALQRRAGVWVVNQVKERIPVELRGATLLNLWHGVGVKKVERGMTAGFLLSKVVEKYVRNNLEYRRDQLFLVTSPAMEDHFRVQIGFEPEQAIRAGYPQNSHEPFSSYDHDLRGRNGLGASTRLLVWAPTYRLRRNETFVTRALPDIPRLIDALERADAMLILKLHPQLAVDRSYQAIRNRYEGHPRLVFWDNADDFAEIMPDIDTAIVDYSSIFYDLLDAGVRKVIRYPFDWGDPDALEPGLDYESLTAGTWAGDFDALLDAIETGDNRIDDADHARLMDMFWAYSDEGSCERIVEHALAYRPLDIELPTLYSFDVFDTVIHRRGVVPESIFHGVRQRMQLSDVAFPGELEARFVTIRRHAERAVREYRRKSPELAASQEFEIQFDDIYERIRELFNLSEEQLGLLKRWELELEEADSFGDAEIIERIAELRDAGETVVFVSDMYLPKPFVERLLAHADPRLADIPLYLSSEQLVQKTTKRLFLRVFTDLHYDFAGWVHTGDSAHADERMPASLSIRTVRTETPAFDEYEQALVDGLDSYDGYLLAGLMRERRVSGGLSDAELFAYRIAAPYLVPYVSWVLADAVRRGYRTLVFISRDGYHMRRVADAIIRERGLALDTGYLYGSRKAWRLASQVDGIDEDTFAPHGSFGGVRSWEGLLGAARASREELLGMFPEFARFDGAEFDGRTAGEIVEALRASAAYREHLERVAAADRELVVDYLRSELDMGGDTAFVEYWGRGYTQDCLARLLGAAAGHPVPTPFYYARSIYPSRGASIRHNFTSETHSLLVIEALFANLPHGSVEGYRREGDRVVPVTPERDCDRELLAAFERMLPEFAVDLERAGLLDRDRLRRDSFAFGFEYFREAPEDPDYLRFVAPLRDAVELGSREREFAPVLTVPAFISYLRGRPMREITRSLPLSLERAHGPAPLLYRLQQRVGFRRVFKRAYRRMRDAFAREDPPVE</sequence>
<dbReference type="Pfam" id="PF04464">
    <property type="entry name" value="Glyphos_transf"/>
    <property type="match status" value="1"/>
</dbReference>
<dbReference type="PANTHER" id="PTHR37316:SF3">
    <property type="entry name" value="TEICHOIC ACID GLYCEROL-PHOSPHATE TRANSFERASE"/>
    <property type="match status" value="1"/>
</dbReference>
<keyword evidence="5" id="KW-0777">Teichoic acid biosynthesis</keyword>
<organism evidence="7 8">
    <name type="scientific">Agromyces archimandritae</name>
    <dbReference type="NCBI Taxonomy" id="2781962"/>
    <lineage>
        <taxon>Bacteria</taxon>
        <taxon>Bacillati</taxon>
        <taxon>Actinomycetota</taxon>
        <taxon>Actinomycetes</taxon>
        <taxon>Micrococcales</taxon>
        <taxon>Microbacteriaceae</taxon>
        <taxon>Agromyces</taxon>
    </lineage>
</organism>
<protein>
    <submittedName>
        <fullName evidence="7">CDP-glycerol glycerophosphotransferase family protein</fullName>
    </submittedName>
</protein>
<dbReference type="Gene3D" id="3.40.50.12580">
    <property type="match status" value="1"/>
</dbReference>
<keyword evidence="8" id="KW-1185">Reference proteome</keyword>
<gene>
    <name evidence="7" type="ORF">G127AT_03265</name>
</gene>
<evidence type="ECO:0000256" key="6">
    <source>
        <dbReference type="ARBA" id="ARBA00023136"/>
    </source>
</evidence>
<comment type="subcellular location">
    <subcellularLocation>
        <location evidence="1">Cell membrane</location>
        <topology evidence="1">Peripheral membrane protein</topology>
    </subcellularLocation>
</comment>
<keyword evidence="3" id="KW-1003">Cell membrane</keyword>
<dbReference type="InterPro" id="IPR043149">
    <property type="entry name" value="TagF_N"/>
</dbReference>
<dbReference type="KEGG" id="aarc:G127AT_03265"/>
<dbReference type="Gene3D" id="3.40.50.11820">
    <property type="match status" value="1"/>
</dbReference>
<dbReference type="Gene3D" id="3.40.50.1000">
    <property type="entry name" value="HAD superfamily/HAD-like"/>
    <property type="match status" value="1"/>
</dbReference>
<dbReference type="Gene3D" id="1.10.150.400">
    <property type="match status" value="1"/>
</dbReference>
<dbReference type="InterPro" id="IPR036412">
    <property type="entry name" value="HAD-like_sf"/>
</dbReference>
<dbReference type="GO" id="GO:0019350">
    <property type="term" value="P:teichoic acid biosynthetic process"/>
    <property type="evidence" value="ECO:0007669"/>
    <property type="project" value="UniProtKB-KW"/>
</dbReference>
<dbReference type="EMBL" id="CP071696">
    <property type="protein sequence ID" value="QTX05262.1"/>
    <property type="molecule type" value="Genomic_DNA"/>
</dbReference>
<proteinExistence type="inferred from homology"/>
<dbReference type="SUPFAM" id="SSF53756">
    <property type="entry name" value="UDP-Glycosyltransferase/glycogen phosphorylase"/>
    <property type="match status" value="1"/>
</dbReference>
<reference evidence="7" key="1">
    <citation type="submission" date="2021-03" db="EMBL/GenBank/DDBJ databases">
        <title>Agromyces archimandritus sp. nov., isolated from the cockroach Archimandrita tessellata.</title>
        <authorList>
            <person name="Guzman J."/>
            <person name="Ortuzar M."/>
            <person name="Poehlein A."/>
            <person name="Daniel R."/>
            <person name="Trujillo M."/>
            <person name="Vilcinskas A."/>
        </authorList>
    </citation>
    <scope>NUCLEOTIDE SEQUENCE</scope>
    <source>
        <strain evidence="7">G127AT</strain>
    </source>
</reference>
<dbReference type="Proteomes" id="UP000671914">
    <property type="component" value="Chromosome"/>
</dbReference>
<evidence type="ECO:0000313" key="8">
    <source>
        <dbReference type="Proteomes" id="UP000671914"/>
    </source>
</evidence>
<dbReference type="InterPro" id="IPR051612">
    <property type="entry name" value="Teichoic_Acid_Biosynth"/>
</dbReference>
<dbReference type="SUPFAM" id="SSF56784">
    <property type="entry name" value="HAD-like"/>
    <property type="match status" value="1"/>
</dbReference>
<dbReference type="AlphaFoldDB" id="A0A975FNS4"/>
<dbReference type="GO" id="GO:0047355">
    <property type="term" value="F:CDP-glycerol glycerophosphotransferase activity"/>
    <property type="evidence" value="ECO:0007669"/>
    <property type="project" value="InterPro"/>
</dbReference>
<accession>A0A975FNS4</accession>
<dbReference type="InterPro" id="IPR023214">
    <property type="entry name" value="HAD_sf"/>
</dbReference>
<dbReference type="InterPro" id="IPR007554">
    <property type="entry name" value="Glycerophosphate_synth"/>
</dbReference>
<evidence type="ECO:0000256" key="4">
    <source>
        <dbReference type="ARBA" id="ARBA00022679"/>
    </source>
</evidence>
<comment type="similarity">
    <text evidence="2">Belongs to the CDP-glycerol glycerophosphotransferase family.</text>
</comment>
<dbReference type="GO" id="GO:0005886">
    <property type="term" value="C:plasma membrane"/>
    <property type="evidence" value="ECO:0007669"/>
    <property type="project" value="UniProtKB-SubCell"/>
</dbReference>
<evidence type="ECO:0000256" key="1">
    <source>
        <dbReference type="ARBA" id="ARBA00004202"/>
    </source>
</evidence>
<dbReference type="RefSeq" id="WP_210899748.1">
    <property type="nucleotide sequence ID" value="NZ_CP071696.1"/>
</dbReference>
<evidence type="ECO:0000256" key="2">
    <source>
        <dbReference type="ARBA" id="ARBA00010488"/>
    </source>
</evidence>
<dbReference type="InterPro" id="IPR043148">
    <property type="entry name" value="TagF_C"/>
</dbReference>
<evidence type="ECO:0000256" key="5">
    <source>
        <dbReference type="ARBA" id="ARBA00022944"/>
    </source>
</evidence>
<evidence type="ECO:0000256" key="3">
    <source>
        <dbReference type="ARBA" id="ARBA00022475"/>
    </source>
</evidence>
<dbReference type="PANTHER" id="PTHR37316">
    <property type="entry name" value="TEICHOIC ACID GLYCEROL-PHOSPHATE PRIMASE"/>
    <property type="match status" value="1"/>
</dbReference>
<keyword evidence="4" id="KW-0808">Transferase</keyword>
<evidence type="ECO:0000313" key="7">
    <source>
        <dbReference type="EMBL" id="QTX05262.1"/>
    </source>
</evidence>
<keyword evidence="6" id="KW-0472">Membrane</keyword>
<name>A0A975FNS4_9MICO</name>